<evidence type="ECO:0000256" key="9">
    <source>
        <dbReference type="RuleBase" id="RU366031"/>
    </source>
</evidence>
<keyword evidence="5 9" id="KW-0627">Porphyrin biosynthesis</keyword>
<evidence type="ECO:0000256" key="6">
    <source>
        <dbReference type="ARBA" id="ARBA00037589"/>
    </source>
</evidence>
<dbReference type="SUPFAM" id="SSF69618">
    <property type="entry name" value="HemD-like"/>
    <property type="match status" value="1"/>
</dbReference>
<proteinExistence type="inferred from homology"/>
<dbReference type="GO" id="GO:0006782">
    <property type="term" value="P:protoporphyrinogen IX biosynthetic process"/>
    <property type="evidence" value="ECO:0007669"/>
    <property type="project" value="UniProtKB-UniRule"/>
</dbReference>
<accession>A0A6I6GLK2</accession>
<dbReference type="PANTHER" id="PTHR38042:SF1">
    <property type="entry name" value="UROPORPHYRINOGEN-III SYNTHASE, CHLOROPLASTIC"/>
    <property type="match status" value="1"/>
</dbReference>
<keyword evidence="4 9" id="KW-0456">Lyase</keyword>
<dbReference type="Gene3D" id="3.40.50.10090">
    <property type="match status" value="2"/>
</dbReference>
<keyword evidence="12" id="KW-1185">Reference proteome</keyword>
<sequence>MSQPFALLSTRPLDAASVAALQQAGVSVDVAECIRTIAVLDASLTQQVQALAAQQRLVIFTSMNAVEAVAPMLQWLQPVWQIACIGQTTLQLVQQHFANSTVVATGSDALDLAKHIVALPAKDGAVFFCSNIRRHELPDYLQQHGVPLQELVVYHTHEVPVQMNKPYDAVLFFSPSAVRSFFAVNSVPHTAALFAIGSTTAQALQTAGYSNIVVANEAGKEAMIETFLNWYAASQKPVE</sequence>
<dbReference type="AlphaFoldDB" id="A0A6I6GLK2"/>
<dbReference type="Pfam" id="PF02602">
    <property type="entry name" value="HEM4"/>
    <property type="match status" value="1"/>
</dbReference>
<evidence type="ECO:0000256" key="2">
    <source>
        <dbReference type="ARBA" id="ARBA00008133"/>
    </source>
</evidence>
<dbReference type="EC" id="4.2.1.75" evidence="3 9"/>
<comment type="catalytic activity">
    <reaction evidence="8 9">
        <text>hydroxymethylbilane = uroporphyrinogen III + H2O</text>
        <dbReference type="Rhea" id="RHEA:18965"/>
        <dbReference type="ChEBI" id="CHEBI:15377"/>
        <dbReference type="ChEBI" id="CHEBI:57308"/>
        <dbReference type="ChEBI" id="CHEBI:57845"/>
        <dbReference type="EC" id="4.2.1.75"/>
    </reaction>
</comment>
<comment type="function">
    <text evidence="6 9">Catalyzes cyclization of the linear tetrapyrrole, hydroxymethylbilane, to the macrocyclic uroporphyrinogen III.</text>
</comment>
<gene>
    <name evidence="11" type="ORF">GLV81_15655</name>
</gene>
<organism evidence="11 12">
    <name type="scientific">Phnomibacter ginsenosidimutans</name>
    <dbReference type="NCBI Taxonomy" id="2676868"/>
    <lineage>
        <taxon>Bacteria</taxon>
        <taxon>Pseudomonadati</taxon>
        <taxon>Bacteroidota</taxon>
        <taxon>Chitinophagia</taxon>
        <taxon>Chitinophagales</taxon>
        <taxon>Chitinophagaceae</taxon>
        <taxon>Phnomibacter</taxon>
    </lineage>
</organism>
<dbReference type="InterPro" id="IPR039793">
    <property type="entry name" value="UROS/Hem4"/>
</dbReference>
<evidence type="ECO:0000313" key="11">
    <source>
        <dbReference type="EMBL" id="QGW29355.1"/>
    </source>
</evidence>
<dbReference type="KEGG" id="fls:GLV81_15655"/>
<evidence type="ECO:0000256" key="8">
    <source>
        <dbReference type="ARBA" id="ARBA00048617"/>
    </source>
</evidence>
<evidence type="ECO:0000259" key="10">
    <source>
        <dbReference type="Pfam" id="PF02602"/>
    </source>
</evidence>
<name>A0A6I6GLK2_9BACT</name>
<evidence type="ECO:0000256" key="4">
    <source>
        <dbReference type="ARBA" id="ARBA00023239"/>
    </source>
</evidence>
<dbReference type="InterPro" id="IPR036108">
    <property type="entry name" value="4pyrrol_syn_uPrphyn_synt_sf"/>
</dbReference>
<comment type="pathway">
    <text evidence="1 9">Porphyrin-containing compound metabolism; protoporphyrin-IX biosynthesis; coproporphyrinogen-III from 5-aminolevulinate: step 3/4.</text>
</comment>
<comment type="similarity">
    <text evidence="2 9">Belongs to the uroporphyrinogen-III synthase family.</text>
</comment>
<dbReference type="RefSeq" id="WP_157479707.1">
    <property type="nucleotide sequence ID" value="NZ_CP046566.1"/>
</dbReference>
<evidence type="ECO:0000256" key="1">
    <source>
        <dbReference type="ARBA" id="ARBA00004772"/>
    </source>
</evidence>
<reference evidence="11 12" key="1">
    <citation type="submission" date="2019-11" db="EMBL/GenBank/DDBJ databases">
        <authorList>
            <person name="Im W.T."/>
        </authorList>
    </citation>
    <scope>NUCLEOTIDE SEQUENCE [LARGE SCALE GENOMIC DNA]</scope>
    <source>
        <strain evidence="11 12">SB-02</strain>
    </source>
</reference>
<protein>
    <recommendedName>
        <fullName evidence="7 9">Uroporphyrinogen-III synthase</fullName>
        <ecNumber evidence="3 9">4.2.1.75</ecNumber>
    </recommendedName>
</protein>
<dbReference type="CDD" id="cd06578">
    <property type="entry name" value="HemD"/>
    <property type="match status" value="1"/>
</dbReference>
<dbReference type="EMBL" id="CP046566">
    <property type="protein sequence ID" value="QGW29355.1"/>
    <property type="molecule type" value="Genomic_DNA"/>
</dbReference>
<dbReference type="GO" id="GO:0004852">
    <property type="term" value="F:uroporphyrinogen-III synthase activity"/>
    <property type="evidence" value="ECO:0007669"/>
    <property type="project" value="UniProtKB-UniRule"/>
</dbReference>
<dbReference type="Proteomes" id="UP000426027">
    <property type="component" value="Chromosome"/>
</dbReference>
<dbReference type="PANTHER" id="PTHR38042">
    <property type="entry name" value="UROPORPHYRINOGEN-III SYNTHASE, CHLOROPLASTIC"/>
    <property type="match status" value="1"/>
</dbReference>
<feature type="domain" description="Tetrapyrrole biosynthesis uroporphyrinogen III synthase" evidence="10">
    <location>
        <begin position="18"/>
        <end position="225"/>
    </location>
</feature>
<dbReference type="GO" id="GO:0006780">
    <property type="term" value="P:uroporphyrinogen III biosynthetic process"/>
    <property type="evidence" value="ECO:0007669"/>
    <property type="project" value="UniProtKB-UniRule"/>
</dbReference>
<dbReference type="InterPro" id="IPR003754">
    <property type="entry name" value="4pyrrol_synth_uPrphyn_synth"/>
</dbReference>
<evidence type="ECO:0000256" key="5">
    <source>
        <dbReference type="ARBA" id="ARBA00023244"/>
    </source>
</evidence>
<evidence type="ECO:0000313" key="12">
    <source>
        <dbReference type="Proteomes" id="UP000426027"/>
    </source>
</evidence>
<evidence type="ECO:0000256" key="3">
    <source>
        <dbReference type="ARBA" id="ARBA00013109"/>
    </source>
</evidence>
<evidence type="ECO:0000256" key="7">
    <source>
        <dbReference type="ARBA" id="ARBA00040167"/>
    </source>
</evidence>